<dbReference type="SUPFAM" id="SSF53335">
    <property type="entry name" value="S-adenosyl-L-methionine-dependent methyltransferases"/>
    <property type="match status" value="1"/>
</dbReference>
<gene>
    <name evidence="2" type="ordered locus">Cyan7425_2539</name>
</gene>
<dbReference type="InterPro" id="IPR041698">
    <property type="entry name" value="Methyltransf_25"/>
</dbReference>
<dbReference type="eggNOG" id="COG2226">
    <property type="taxonomic scope" value="Bacteria"/>
</dbReference>
<dbReference type="STRING" id="395961.Cyan7425_2539"/>
<sequence length="237" mass="27315">MHVSEWIATEPESILDVGCNVGAWLVNCRHKYPNTRLAGVEPNAVALAVARQRLPTVDFFQSGAENLPFPDQSFQYVTCTEVLEHLPSHLWSVAFSEMQRVLQPGGRLILTTPHAGWFAWLDSNNIRFRLPQLYRMFIGRGLRDAPLLACNRKVEWHYHFTKDELINLSGSGWKIVATQYGGLLLYPLMDYLSWPFYRLRLGKHPMRLFLQQIAGWDYSIDYGLASYGILLVLERKF</sequence>
<reference evidence="2" key="1">
    <citation type="submission" date="2009-01" db="EMBL/GenBank/DDBJ databases">
        <title>Complete sequence of chromosome Cyanothece sp. PCC 7425.</title>
        <authorList>
            <consortium name="US DOE Joint Genome Institute"/>
            <person name="Lucas S."/>
            <person name="Copeland A."/>
            <person name="Lapidus A."/>
            <person name="Glavina del Rio T."/>
            <person name="Dalin E."/>
            <person name="Tice H."/>
            <person name="Bruce D."/>
            <person name="Goodwin L."/>
            <person name="Pitluck S."/>
            <person name="Sims D."/>
            <person name="Meineke L."/>
            <person name="Brettin T."/>
            <person name="Detter J.C."/>
            <person name="Han C."/>
            <person name="Larimer F."/>
            <person name="Land M."/>
            <person name="Hauser L."/>
            <person name="Kyrpides N."/>
            <person name="Ovchinnikova G."/>
            <person name="Liberton M."/>
            <person name="Stoeckel J."/>
            <person name="Banerjee A."/>
            <person name="Singh A."/>
            <person name="Page L."/>
            <person name="Sato H."/>
            <person name="Zhao L."/>
            <person name="Sherman L."/>
            <person name="Pakrasi H."/>
            <person name="Richardson P."/>
        </authorList>
    </citation>
    <scope>NUCLEOTIDE SEQUENCE</scope>
    <source>
        <strain evidence="2">PCC 7425</strain>
    </source>
</reference>
<feature type="domain" description="Methyltransferase" evidence="1">
    <location>
        <begin position="14"/>
        <end position="106"/>
    </location>
</feature>
<accession>B8HY93</accession>
<proteinExistence type="predicted"/>
<dbReference type="Gene3D" id="3.40.50.150">
    <property type="entry name" value="Vaccinia Virus protein VP39"/>
    <property type="match status" value="1"/>
</dbReference>
<organism evidence="2">
    <name type="scientific">Cyanothece sp. (strain PCC 7425 / ATCC 29141)</name>
    <dbReference type="NCBI Taxonomy" id="395961"/>
    <lineage>
        <taxon>Bacteria</taxon>
        <taxon>Bacillati</taxon>
        <taxon>Cyanobacteriota</taxon>
        <taxon>Cyanophyceae</taxon>
        <taxon>Gomontiellales</taxon>
        <taxon>Cyanothecaceae</taxon>
        <taxon>Cyanothece</taxon>
    </lineage>
</organism>
<evidence type="ECO:0000313" key="2">
    <source>
        <dbReference type="EMBL" id="ACL44896.1"/>
    </source>
</evidence>
<dbReference type="AlphaFoldDB" id="B8HY93"/>
<dbReference type="GO" id="GO:0008168">
    <property type="term" value="F:methyltransferase activity"/>
    <property type="evidence" value="ECO:0007669"/>
    <property type="project" value="UniProtKB-KW"/>
</dbReference>
<dbReference type="KEGG" id="cyn:Cyan7425_2539"/>
<dbReference type="PANTHER" id="PTHR43591">
    <property type="entry name" value="METHYLTRANSFERASE"/>
    <property type="match status" value="1"/>
</dbReference>
<name>B8HY93_CYAP4</name>
<dbReference type="HOGENOM" id="CLU_1169125_0_0_3"/>
<keyword evidence="2" id="KW-0489">Methyltransferase</keyword>
<dbReference type="CDD" id="cd02440">
    <property type="entry name" value="AdoMet_MTases"/>
    <property type="match status" value="1"/>
</dbReference>
<dbReference type="GO" id="GO:0032259">
    <property type="term" value="P:methylation"/>
    <property type="evidence" value="ECO:0007669"/>
    <property type="project" value="UniProtKB-KW"/>
</dbReference>
<evidence type="ECO:0000259" key="1">
    <source>
        <dbReference type="Pfam" id="PF13649"/>
    </source>
</evidence>
<dbReference type="PANTHER" id="PTHR43591:SF24">
    <property type="entry name" value="2-METHOXY-6-POLYPRENYL-1,4-BENZOQUINOL METHYLASE, MITOCHONDRIAL"/>
    <property type="match status" value="1"/>
</dbReference>
<keyword evidence="2" id="KW-0808">Transferase</keyword>
<dbReference type="EMBL" id="CP001344">
    <property type="protein sequence ID" value="ACL44896.1"/>
    <property type="molecule type" value="Genomic_DNA"/>
</dbReference>
<protein>
    <submittedName>
        <fullName evidence="2">Methyltransferase type 11</fullName>
    </submittedName>
</protein>
<dbReference type="InterPro" id="IPR029063">
    <property type="entry name" value="SAM-dependent_MTases_sf"/>
</dbReference>
<dbReference type="Pfam" id="PF13649">
    <property type="entry name" value="Methyltransf_25"/>
    <property type="match status" value="1"/>
</dbReference>
<dbReference type="OrthoDB" id="9772751at2"/>